<reference evidence="2" key="1">
    <citation type="submission" date="2018-06" db="EMBL/GenBank/DDBJ databases">
        <authorList>
            <person name="Zhirakovskaya E."/>
        </authorList>
    </citation>
    <scope>NUCLEOTIDE SEQUENCE</scope>
</reference>
<dbReference type="EMBL" id="UOEV01000005">
    <property type="protein sequence ID" value="VAW31888.1"/>
    <property type="molecule type" value="Genomic_DNA"/>
</dbReference>
<gene>
    <name evidence="2" type="ORF">MNBD_CPR01-233</name>
</gene>
<dbReference type="SUPFAM" id="SSF53335">
    <property type="entry name" value="S-adenosyl-L-methionine-dependent methyltransferases"/>
    <property type="match status" value="1"/>
</dbReference>
<dbReference type="PANTHER" id="PTHR47473:SF1">
    <property type="entry name" value="METHYLTRANSFERASE DOMAIN-CONTAINING PROTEIN"/>
    <property type="match status" value="1"/>
</dbReference>
<accession>A0A3B0UM96</accession>
<evidence type="ECO:0000313" key="2">
    <source>
        <dbReference type="EMBL" id="VAW31888.1"/>
    </source>
</evidence>
<protein>
    <submittedName>
        <fullName evidence="2">Uncharacterized protein</fullName>
    </submittedName>
</protein>
<name>A0A3B0UM96_9ZZZZ</name>
<dbReference type="PANTHER" id="PTHR47473">
    <property type="entry name" value="BTA1P"/>
    <property type="match status" value="1"/>
</dbReference>
<sequence length="314" mass="36276">MSKLLNSSNEQPRKKVDQKKNTKMTSTSPMYIYATEMVSNYYSTLHLDKNTVLTISGSGDQVLNAYFFGAEDVVSFDLNKYSFFITNLKFTAVKVLSYTEFLNFFGSKHNDANFDYDLYQKIRPGINKRTKDFFDSIYEENLYSGSTIIKSEKYFRQRGHLSLKSADAINIYLKNEKNYLILRNSIKNKKLTFIQSDIIGISKKIRFSKRKFDLINISNVINYLSASVKSNDPEGYIINILIELGNILNKNGKIIFYAYSVTTYSSSIHKDVAPSSRKSFINRIKKETDFIVEEKKISGIRNKTMDKIIILKKD</sequence>
<proteinExistence type="predicted"/>
<dbReference type="Gene3D" id="3.40.50.150">
    <property type="entry name" value="Vaccinia Virus protein VP39"/>
    <property type="match status" value="1"/>
</dbReference>
<feature type="compositionally biased region" description="Polar residues" evidence="1">
    <location>
        <begin position="1"/>
        <end position="10"/>
    </location>
</feature>
<dbReference type="Pfam" id="PF11899">
    <property type="entry name" value="DUF3419"/>
    <property type="match status" value="1"/>
</dbReference>
<evidence type="ECO:0000256" key="1">
    <source>
        <dbReference type="SAM" id="MobiDB-lite"/>
    </source>
</evidence>
<dbReference type="AlphaFoldDB" id="A0A3B0UM96"/>
<dbReference type="InterPro" id="IPR029063">
    <property type="entry name" value="SAM-dependent_MTases_sf"/>
</dbReference>
<feature type="region of interest" description="Disordered" evidence="1">
    <location>
        <begin position="1"/>
        <end position="23"/>
    </location>
</feature>
<feature type="compositionally biased region" description="Basic and acidic residues" evidence="1">
    <location>
        <begin position="11"/>
        <end position="20"/>
    </location>
</feature>
<organism evidence="2">
    <name type="scientific">hydrothermal vent metagenome</name>
    <dbReference type="NCBI Taxonomy" id="652676"/>
    <lineage>
        <taxon>unclassified sequences</taxon>
        <taxon>metagenomes</taxon>
        <taxon>ecological metagenomes</taxon>
    </lineage>
</organism>
<dbReference type="InterPro" id="IPR021829">
    <property type="entry name" value="DUF3419"/>
</dbReference>